<keyword evidence="2" id="KW-0812">Transmembrane</keyword>
<evidence type="ECO:0000256" key="3">
    <source>
        <dbReference type="ARBA" id="ARBA00023136"/>
    </source>
</evidence>
<organism evidence="6 7">
    <name type="scientific">Thalassococcus halodurans</name>
    <dbReference type="NCBI Taxonomy" id="373675"/>
    <lineage>
        <taxon>Bacteria</taxon>
        <taxon>Pseudomonadati</taxon>
        <taxon>Pseudomonadota</taxon>
        <taxon>Alphaproteobacteria</taxon>
        <taxon>Rhodobacterales</taxon>
        <taxon>Roseobacteraceae</taxon>
        <taxon>Thalassococcus</taxon>
    </lineage>
</organism>
<dbReference type="InterPro" id="IPR039910">
    <property type="entry name" value="D15-like"/>
</dbReference>
<dbReference type="Pfam" id="PF01103">
    <property type="entry name" value="Omp85"/>
    <property type="match status" value="1"/>
</dbReference>
<evidence type="ECO:0000259" key="5">
    <source>
        <dbReference type="Pfam" id="PF01103"/>
    </source>
</evidence>
<evidence type="ECO:0000313" key="6">
    <source>
        <dbReference type="EMBL" id="SEG22086.1"/>
    </source>
</evidence>
<dbReference type="GO" id="GO:0019867">
    <property type="term" value="C:outer membrane"/>
    <property type="evidence" value="ECO:0007669"/>
    <property type="project" value="InterPro"/>
</dbReference>
<dbReference type="OrthoDB" id="9769707at2"/>
<dbReference type="Gene3D" id="3.10.20.310">
    <property type="entry name" value="membrane protein fhac"/>
    <property type="match status" value="1"/>
</dbReference>
<protein>
    <submittedName>
        <fullName evidence="6">Autotransporter secretion outer membrane protein TamA</fullName>
    </submittedName>
</protein>
<gene>
    <name evidence="6" type="ORF">SAMN04488045_2037</name>
</gene>
<feature type="signal peptide" evidence="4">
    <location>
        <begin position="1"/>
        <end position="18"/>
    </location>
</feature>
<keyword evidence="3" id="KW-0472">Membrane</keyword>
<evidence type="ECO:0000313" key="7">
    <source>
        <dbReference type="Proteomes" id="UP000236752"/>
    </source>
</evidence>
<keyword evidence="2" id="KW-1134">Transmembrane beta strand</keyword>
<sequence>MALACALAFAAPTGTAIALEDLDFAVDAPSPEKEETVKAALRAASNLRTAENEGRTDAQDLLAAALADYSALTLALYSEGYYGGVVSILIDGQEASQIPLLKVPQTINRVEIRVKSGPKFEFDRARIDPLAGGTDLPEDFAKGRTARSTVITEAADAAISGWRDKGYAKAHIEQDRAVADHARGKLSVDIDIDRGPLVSFGDLIITKPSSVRNNALRRIAGFPTGERFSPAEVETVLARLRRTRAFSSVTLTEADTVDPDGSMDMKLAVTDQKSRRIGFGAEYSTQDGAALSAFWLHRNFYGGAERLRFDVSIKNISTVSSGMDYSVSGRFDVPAIYGADTHGFTLIALEHLDEPTFETDRAEVRFGFTRPLNEYLSIESGIGFVWSHTNDDLGEREFTLVTLPTTITWDKRNNSLNPRQGHYVALQLTPYAGLNGSQSGGRLYADARGYFGYGDGDPTVLATRLQLGSVVGSDIEGTPPEYLFHSGGGGTVRGQPYQSLNVDLGNGDETGGRSFAALSVELRQDLTENLGVVAFADAGYVGEGSQFDNNGEWHSGAGLGVRYQTGLGPIRFDVAGPTGGETSDGVQFYIGIGQAF</sequence>
<reference evidence="6 7" key="1">
    <citation type="submission" date="2016-10" db="EMBL/GenBank/DDBJ databases">
        <authorList>
            <person name="de Groot N.N."/>
        </authorList>
    </citation>
    <scope>NUCLEOTIDE SEQUENCE [LARGE SCALE GENOMIC DNA]</scope>
    <source>
        <strain evidence="6 7">DSM 26915</strain>
    </source>
</reference>
<dbReference type="AlphaFoldDB" id="A0A1H5YF68"/>
<feature type="domain" description="Bacterial surface antigen (D15)" evidence="5">
    <location>
        <begin position="277"/>
        <end position="596"/>
    </location>
</feature>
<keyword evidence="4" id="KW-0732">Signal</keyword>
<dbReference type="InterPro" id="IPR000184">
    <property type="entry name" value="Bac_surfAg_D15"/>
</dbReference>
<feature type="chain" id="PRO_5009290470" evidence="4">
    <location>
        <begin position="19"/>
        <end position="596"/>
    </location>
</feature>
<evidence type="ECO:0000256" key="4">
    <source>
        <dbReference type="SAM" id="SignalP"/>
    </source>
</evidence>
<proteinExistence type="predicted"/>
<keyword evidence="7" id="KW-1185">Reference proteome</keyword>
<evidence type="ECO:0000256" key="1">
    <source>
        <dbReference type="ARBA" id="ARBA00004370"/>
    </source>
</evidence>
<name>A0A1H5YF68_9RHOB</name>
<evidence type="ECO:0000256" key="2">
    <source>
        <dbReference type="ARBA" id="ARBA00022452"/>
    </source>
</evidence>
<accession>A0A1H5YF68</accession>
<dbReference type="PANTHER" id="PTHR12815:SF42">
    <property type="entry name" value="BACTERIAL SURFACE ANTIGEN (D15) DOMAIN-CONTAINING PROTEIN"/>
    <property type="match status" value="1"/>
</dbReference>
<comment type="subcellular location">
    <subcellularLocation>
        <location evidence="1">Membrane</location>
    </subcellularLocation>
</comment>
<dbReference type="PANTHER" id="PTHR12815">
    <property type="entry name" value="SORTING AND ASSEMBLY MACHINERY SAMM50 PROTEIN FAMILY MEMBER"/>
    <property type="match status" value="1"/>
</dbReference>
<dbReference type="EMBL" id="FNUZ01000003">
    <property type="protein sequence ID" value="SEG22086.1"/>
    <property type="molecule type" value="Genomic_DNA"/>
</dbReference>
<dbReference type="Proteomes" id="UP000236752">
    <property type="component" value="Unassembled WGS sequence"/>
</dbReference>
<dbReference type="Gene3D" id="2.40.160.50">
    <property type="entry name" value="membrane protein fhac: a member of the omp85/tpsb transporter family"/>
    <property type="match status" value="1"/>
</dbReference>